<comment type="subunit">
    <text evidence="3">Forms a membrane-associated complex with FtsE.</text>
</comment>
<gene>
    <name evidence="16" type="ordered locus">M5M_12890</name>
</gene>
<evidence type="ECO:0000313" key="16">
    <source>
        <dbReference type="EMBL" id="AFU99730.1"/>
    </source>
</evidence>
<dbReference type="InterPro" id="IPR040690">
    <property type="entry name" value="FtsX_ECD"/>
</dbReference>
<organism evidence="16 17">
    <name type="scientific">Simiduia agarivorans (strain DSM 21679 / JCM 13881 / BCRC 17597 / SA1)</name>
    <dbReference type="NCBI Taxonomy" id="1117647"/>
    <lineage>
        <taxon>Bacteria</taxon>
        <taxon>Pseudomonadati</taxon>
        <taxon>Pseudomonadota</taxon>
        <taxon>Gammaproteobacteria</taxon>
        <taxon>Cellvibrionales</taxon>
        <taxon>Cellvibrionaceae</taxon>
        <taxon>Simiduia</taxon>
    </lineage>
</organism>
<evidence type="ECO:0000259" key="15">
    <source>
        <dbReference type="Pfam" id="PF18075"/>
    </source>
</evidence>
<evidence type="ECO:0000313" key="17">
    <source>
        <dbReference type="Proteomes" id="UP000000466"/>
    </source>
</evidence>
<dbReference type="NCBIfam" id="TIGR00439">
    <property type="entry name" value="FtsX_Gneg"/>
    <property type="match status" value="1"/>
</dbReference>
<dbReference type="OrthoDB" id="9813411at2"/>
<dbReference type="AlphaFoldDB" id="K4KNE0"/>
<comment type="subcellular location">
    <subcellularLocation>
        <location evidence="1">Cell inner membrane</location>
        <topology evidence="1">Multi-pass membrane protein</topology>
    </subcellularLocation>
</comment>
<evidence type="ECO:0000256" key="4">
    <source>
        <dbReference type="ARBA" id="ARBA00021907"/>
    </source>
</evidence>
<feature type="transmembrane region" description="Helical" evidence="13">
    <location>
        <begin position="251"/>
        <end position="272"/>
    </location>
</feature>
<dbReference type="GO" id="GO:0032153">
    <property type="term" value="C:cell division site"/>
    <property type="evidence" value="ECO:0007669"/>
    <property type="project" value="TreeGrafter"/>
</dbReference>
<evidence type="ECO:0000256" key="5">
    <source>
        <dbReference type="ARBA" id="ARBA00022475"/>
    </source>
</evidence>
<dbReference type="GO" id="GO:0051301">
    <property type="term" value="P:cell division"/>
    <property type="evidence" value="ECO:0007669"/>
    <property type="project" value="UniProtKB-KW"/>
</dbReference>
<name>K4KNE0_SIMAS</name>
<evidence type="ECO:0000256" key="13">
    <source>
        <dbReference type="SAM" id="Phobius"/>
    </source>
</evidence>
<proteinExistence type="inferred from homology"/>
<dbReference type="PANTHER" id="PTHR47755">
    <property type="entry name" value="CELL DIVISION PROTEIN FTSX"/>
    <property type="match status" value="1"/>
</dbReference>
<feature type="domain" description="ABC3 transporter permease C-terminal" evidence="14">
    <location>
        <begin position="203"/>
        <end position="317"/>
    </location>
</feature>
<comment type="function">
    <text evidence="12">Part of the ABC transporter FtsEX involved in cellular division.</text>
</comment>
<sequence>MSETRRRERIGARKTTTRVTHKADAWAAHHRQSAVDSLNRLLGQPVRAGLTMLMLGIALALPALLYIALANVGQLSDQWSGSHQMSAYLKPGAREAAVTPLAESWRQRADVAAVQVVSPDQGLQEFAQATGLGALVTGISPNPLPWTLLVTPAEIVIKDGRLASLRADLAQETLVEEVRLDFGWVQRLQQIMLLGQRVALGLASLLALGMLLAIGNTLRLAIENRRDEILVVKLVGGTDAFVRRPFLYMGLWYGLGGGLVALLLVLVGVMLIDGPVAALAAAYESQFRLQGLGFSGVLVLVSVALLVGWLGAWLAVGRHLRDIQPQ</sequence>
<keyword evidence="17" id="KW-1185">Reference proteome</keyword>
<feature type="domain" description="FtsX extracellular" evidence="15">
    <location>
        <begin position="84"/>
        <end position="178"/>
    </location>
</feature>
<evidence type="ECO:0000256" key="6">
    <source>
        <dbReference type="ARBA" id="ARBA00022519"/>
    </source>
</evidence>
<evidence type="ECO:0000256" key="8">
    <source>
        <dbReference type="ARBA" id="ARBA00022692"/>
    </source>
</evidence>
<evidence type="ECO:0000256" key="1">
    <source>
        <dbReference type="ARBA" id="ARBA00004429"/>
    </source>
</evidence>
<evidence type="ECO:0000259" key="14">
    <source>
        <dbReference type="Pfam" id="PF02687"/>
    </source>
</evidence>
<keyword evidence="7 12" id="KW-0132">Cell division</keyword>
<evidence type="ECO:0000256" key="12">
    <source>
        <dbReference type="PIRNR" id="PIRNR003097"/>
    </source>
</evidence>
<evidence type="ECO:0000256" key="7">
    <source>
        <dbReference type="ARBA" id="ARBA00022618"/>
    </source>
</evidence>
<keyword evidence="10 12" id="KW-0472">Membrane</keyword>
<comment type="similarity">
    <text evidence="2 12">Belongs to the ABC-4 integral membrane protein family. FtsX subfamily.</text>
</comment>
<dbReference type="EMBL" id="CP003746">
    <property type="protein sequence ID" value="AFU99730.1"/>
    <property type="molecule type" value="Genomic_DNA"/>
</dbReference>
<dbReference type="GO" id="GO:0005886">
    <property type="term" value="C:plasma membrane"/>
    <property type="evidence" value="ECO:0007669"/>
    <property type="project" value="UniProtKB-SubCell"/>
</dbReference>
<dbReference type="Gene3D" id="3.30.70.3040">
    <property type="match status" value="1"/>
</dbReference>
<dbReference type="KEGG" id="saga:M5M_12890"/>
<accession>K4KNE0</accession>
<keyword evidence="6 12" id="KW-0997">Cell inner membrane</keyword>
<feature type="transmembrane region" description="Helical" evidence="13">
    <location>
        <begin position="198"/>
        <end position="218"/>
    </location>
</feature>
<keyword evidence="8 13" id="KW-0812">Transmembrane</keyword>
<dbReference type="eggNOG" id="COG2177">
    <property type="taxonomic scope" value="Bacteria"/>
</dbReference>
<dbReference type="RefSeq" id="WP_015047894.1">
    <property type="nucleotide sequence ID" value="NC_018868.3"/>
</dbReference>
<evidence type="ECO:0000256" key="2">
    <source>
        <dbReference type="ARBA" id="ARBA00007379"/>
    </source>
</evidence>
<evidence type="ECO:0000256" key="9">
    <source>
        <dbReference type="ARBA" id="ARBA00022989"/>
    </source>
</evidence>
<dbReference type="PIRSF" id="PIRSF003097">
    <property type="entry name" value="FtsX"/>
    <property type="match status" value="1"/>
</dbReference>
<dbReference type="PANTHER" id="PTHR47755:SF1">
    <property type="entry name" value="CELL DIVISION PROTEIN FTSX"/>
    <property type="match status" value="1"/>
</dbReference>
<keyword evidence="9 13" id="KW-1133">Transmembrane helix</keyword>
<evidence type="ECO:0000256" key="10">
    <source>
        <dbReference type="ARBA" id="ARBA00023136"/>
    </source>
</evidence>
<dbReference type="Pfam" id="PF02687">
    <property type="entry name" value="FtsX"/>
    <property type="match status" value="1"/>
</dbReference>
<protein>
    <recommendedName>
        <fullName evidence="4 12">Cell division protein FtsX</fullName>
    </recommendedName>
</protein>
<feature type="transmembrane region" description="Helical" evidence="13">
    <location>
        <begin position="292"/>
        <end position="316"/>
    </location>
</feature>
<dbReference type="Proteomes" id="UP000000466">
    <property type="component" value="Chromosome"/>
</dbReference>
<dbReference type="InterPro" id="IPR047590">
    <property type="entry name" value="FtsX_proteobact-type"/>
</dbReference>
<dbReference type="InterPro" id="IPR003838">
    <property type="entry name" value="ABC3_permease_C"/>
</dbReference>
<dbReference type="HOGENOM" id="CLU_073546_0_0_6"/>
<feature type="transmembrane region" description="Helical" evidence="13">
    <location>
        <begin position="48"/>
        <end position="69"/>
    </location>
</feature>
<evidence type="ECO:0000256" key="3">
    <source>
        <dbReference type="ARBA" id="ARBA00011160"/>
    </source>
</evidence>
<evidence type="ECO:0000256" key="11">
    <source>
        <dbReference type="ARBA" id="ARBA00023306"/>
    </source>
</evidence>
<dbReference type="InterPro" id="IPR004513">
    <property type="entry name" value="FtsX"/>
</dbReference>
<keyword evidence="5 12" id="KW-1003">Cell membrane</keyword>
<dbReference type="STRING" id="1117647.M5M_12890"/>
<reference evidence="16 17" key="1">
    <citation type="journal article" date="2013" name="Genome Announc.">
        <title>Complete genome sequence of Simiduia agarivorans SA1(T), a marine bacterium able to degrade a variety of polysaccharides.</title>
        <authorList>
            <person name="Lin S.Y."/>
            <person name="Shieh W.Y."/>
            <person name="Chen J.S."/>
            <person name="Tang S.L."/>
        </authorList>
    </citation>
    <scope>NUCLEOTIDE SEQUENCE [LARGE SCALE GENOMIC DNA]</scope>
    <source>
        <strain evidence="17">DSM 21679 / JCM 13881 / BCRC 17597 / SA1</strain>
    </source>
</reference>
<dbReference type="Pfam" id="PF18075">
    <property type="entry name" value="FtsX_ECD"/>
    <property type="match status" value="1"/>
</dbReference>
<keyword evidence="11 12" id="KW-0131">Cell cycle</keyword>